<dbReference type="EMBL" id="JARGYT010000057">
    <property type="protein sequence ID" value="MDZ5762515.1"/>
    <property type="molecule type" value="Genomic_DNA"/>
</dbReference>
<keyword evidence="2" id="KW-1185">Reference proteome</keyword>
<organism evidence="1 2">
    <name type="scientific">Candidatus Cyrtobacter comes</name>
    <dbReference type="NCBI Taxonomy" id="675776"/>
    <lineage>
        <taxon>Bacteria</taxon>
        <taxon>Pseudomonadati</taxon>
        <taxon>Pseudomonadota</taxon>
        <taxon>Alphaproteobacteria</taxon>
        <taxon>Rickettsiales</taxon>
        <taxon>Candidatus Midichloriaceae</taxon>
        <taxon>Candidatus Cyrtobacter</taxon>
    </lineage>
</organism>
<reference evidence="1 2" key="1">
    <citation type="submission" date="2023-02" db="EMBL/GenBank/DDBJ databases">
        <title>Host association and intracellularity evolved multiple times independently in the Rickettsiales.</title>
        <authorList>
            <person name="Castelli M."/>
            <person name="Nardi T."/>
            <person name="Gammuto L."/>
            <person name="Bellinzona G."/>
            <person name="Sabaneyeva E."/>
            <person name="Potekhin A."/>
            <person name="Serra V."/>
            <person name="Petroni G."/>
            <person name="Sassera D."/>
        </authorList>
    </citation>
    <scope>NUCLEOTIDE SEQUENCE [LARGE SCALE GENOMIC DNA]</scope>
    <source>
        <strain evidence="1 2">BOD18</strain>
    </source>
</reference>
<comment type="caution">
    <text evidence="1">The sequence shown here is derived from an EMBL/GenBank/DDBJ whole genome shotgun (WGS) entry which is preliminary data.</text>
</comment>
<name>A0ABU5L9C8_9RICK</name>
<gene>
    <name evidence="1" type="ORF">Cyrtocomes_00902</name>
</gene>
<dbReference type="Proteomes" id="UP001293791">
    <property type="component" value="Unassembled WGS sequence"/>
</dbReference>
<dbReference type="RefSeq" id="WP_322497977.1">
    <property type="nucleotide sequence ID" value="NZ_JARGYT010000057.1"/>
</dbReference>
<accession>A0ABU5L9C8</accession>
<evidence type="ECO:0000313" key="2">
    <source>
        <dbReference type="Proteomes" id="UP001293791"/>
    </source>
</evidence>
<proteinExistence type="predicted"/>
<sequence>MFSFFKIFSFFKKQGASAEQNSHQVVDSSTEQNSTQDLVPYRPSHQNFSYYTIKTLAKARTTESNGDSYNNFDTKGAITIDVREYLGHNDINDQAFVTKQLKDCFVNVAIPVITPNNGEYNDNIREVIEYVPVNIPLSQGTTIHVHHNGQLVKIRVEVDSENRLAHVKYIYASYPEAHYPNFRDTWLTIAQSQAYKAKGLVENTSLVLEVANRSNSLLQKFGGVTLDPDKQWPTIIKYYSLVEFGIKQLVTYKCKEHFCLELFKFYAPQIISDYVVNLFKPYLQKEGMAIVQVATAILWESFWSQNKGQLLSIILYKIAHLSLTLMPENWILPRDAFSLVNVAYSLKFATQKVNMNKSDNQLLKTVTTAFVALDGLSVPVVFKFLHWITSTTTDKEYNTIVEFMPKNIKSSMKALVNTEHAFMLKRDKESREFLLKSIKSVLNYLDAEQGNIDKFIHEFKQDRMYKGFRFGHLDSATTQRMVGNFNEASKNVFFTAKVLRKWLTDVERAYDGSNEYMGLRPIIERSLNMLKPKLEHGDEKTRQQLTNEAEYYNMLLVNIKTPYCDDKMMDKDYDSLAQSENNEYGNKIGSEHNPLDPIQGSCVECAS</sequence>
<evidence type="ECO:0000313" key="1">
    <source>
        <dbReference type="EMBL" id="MDZ5762515.1"/>
    </source>
</evidence>
<protein>
    <submittedName>
        <fullName evidence="1">Uncharacterized protein</fullName>
    </submittedName>
</protein>